<accession>A0A5B7IX10</accession>
<dbReference type="Proteomes" id="UP000324222">
    <property type="component" value="Unassembled WGS sequence"/>
</dbReference>
<sequence>MEMSGENKRGEREENIKGTQEDGRRKGERNMKKLEHTEINLESIRSMEKDGRSLKAREKEDNT</sequence>
<comment type="caution">
    <text evidence="2">The sequence shown here is derived from an EMBL/GenBank/DDBJ whole genome shotgun (WGS) entry which is preliminary data.</text>
</comment>
<dbReference type="AlphaFoldDB" id="A0A5B7IX10"/>
<keyword evidence="3" id="KW-1185">Reference proteome</keyword>
<reference evidence="2 3" key="1">
    <citation type="submission" date="2019-05" db="EMBL/GenBank/DDBJ databases">
        <title>Another draft genome of Portunus trituberculatus and its Hox gene families provides insights of decapod evolution.</title>
        <authorList>
            <person name="Jeong J.-H."/>
            <person name="Song I."/>
            <person name="Kim S."/>
            <person name="Choi T."/>
            <person name="Kim D."/>
            <person name="Ryu S."/>
            <person name="Kim W."/>
        </authorList>
    </citation>
    <scope>NUCLEOTIDE SEQUENCE [LARGE SCALE GENOMIC DNA]</scope>
    <source>
        <tissue evidence="2">Muscle</tissue>
    </source>
</reference>
<feature type="region of interest" description="Disordered" evidence="1">
    <location>
        <begin position="1"/>
        <end position="63"/>
    </location>
</feature>
<gene>
    <name evidence="2" type="ORF">E2C01_079493</name>
</gene>
<evidence type="ECO:0000256" key="1">
    <source>
        <dbReference type="SAM" id="MobiDB-lite"/>
    </source>
</evidence>
<organism evidence="2 3">
    <name type="scientific">Portunus trituberculatus</name>
    <name type="common">Swimming crab</name>
    <name type="synonym">Neptunus trituberculatus</name>
    <dbReference type="NCBI Taxonomy" id="210409"/>
    <lineage>
        <taxon>Eukaryota</taxon>
        <taxon>Metazoa</taxon>
        <taxon>Ecdysozoa</taxon>
        <taxon>Arthropoda</taxon>
        <taxon>Crustacea</taxon>
        <taxon>Multicrustacea</taxon>
        <taxon>Malacostraca</taxon>
        <taxon>Eumalacostraca</taxon>
        <taxon>Eucarida</taxon>
        <taxon>Decapoda</taxon>
        <taxon>Pleocyemata</taxon>
        <taxon>Brachyura</taxon>
        <taxon>Eubrachyura</taxon>
        <taxon>Portunoidea</taxon>
        <taxon>Portunidae</taxon>
        <taxon>Portuninae</taxon>
        <taxon>Portunus</taxon>
    </lineage>
</organism>
<protein>
    <submittedName>
        <fullName evidence="2">Uncharacterized protein</fullName>
    </submittedName>
</protein>
<proteinExistence type="predicted"/>
<evidence type="ECO:0000313" key="3">
    <source>
        <dbReference type="Proteomes" id="UP000324222"/>
    </source>
</evidence>
<dbReference type="EMBL" id="VSRR010066316">
    <property type="protein sequence ID" value="MPC84744.1"/>
    <property type="molecule type" value="Genomic_DNA"/>
</dbReference>
<evidence type="ECO:0000313" key="2">
    <source>
        <dbReference type="EMBL" id="MPC84744.1"/>
    </source>
</evidence>
<name>A0A5B7IX10_PORTR</name>